<dbReference type="InterPro" id="IPR036412">
    <property type="entry name" value="HAD-like_sf"/>
</dbReference>
<dbReference type="GO" id="GO:0016787">
    <property type="term" value="F:hydrolase activity"/>
    <property type="evidence" value="ECO:0007669"/>
    <property type="project" value="UniProtKB-KW"/>
</dbReference>
<keyword evidence="2 5" id="KW-0378">Hydrolase</keyword>
<dbReference type="Proteomes" id="UP001595640">
    <property type="component" value="Unassembled WGS sequence"/>
</dbReference>
<organism evidence="5 6">
    <name type="scientific">Modicisalibacter luteus</name>
    <dbReference type="NCBI Taxonomy" id="453962"/>
    <lineage>
        <taxon>Bacteria</taxon>
        <taxon>Pseudomonadati</taxon>
        <taxon>Pseudomonadota</taxon>
        <taxon>Gammaproteobacteria</taxon>
        <taxon>Oceanospirillales</taxon>
        <taxon>Halomonadaceae</taxon>
        <taxon>Modicisalibacter</taxon>
    </lineage>
</organism>
<evidence type="ECO:0000256" key="4">
    <source>
        <dbReference type="ARBA" id="ARBA00023277"/>
    </source>
</evidence>
<dbReference type="SFLD" id="SFLDS00003">
    <property type="entry name" value="Haloacid_Dehalogenase"/>
    <property type="match status" value="1"/>
</dbReference>
<keyword evidence="3" id="KW-0460">Magnesium</keyword>
<dbReference type="Gene3D" id="1.10.150.240">
    <property type="entry name" value="Putative phosphatase, domain 2"/>
    <property type="match status" value="1"/>
</dbReference>
<gene>
    <name evidence="5" type="ORF">ACFOEI_15155</name>
</gene>
<dbReference type="EMBL" id="JBHRUH010000031">
    <property type="protein sequence ID" value="MFC3293393.1"/>
    <property type="molecule type" value="Genomic_DNA"/>
</dbReference>
<accession>A0ABV7M3C0</accession>
<dbReference type="PANTHER" id="PTHR43434:SF23">
    <property type="entry name" value="PHOSPHOGLYCOLATE PHOSPHATASE"/>
    <property type="match status" value="1"/>
</dbReference>
<dbReference type="SFLD" id="SFLDG01129">
    <property type="entry name" value="C1.5:_HAD__Beta-PGM__Phosphata"/>
    <property type="match status" value="1"/>
</dbReference>
<dbReference type="SUPFAM" id="SSF56784">
    <property type="entry name" value="HAD-like"/>
    <property type="match status" value="1"/>
</dbReference>
<dbReference type="PANTHER" id="PTHR43434">
    <property type="entry name" value="PHOSPHOGLYCOLATE PHOSPHATASE"/>
    <property type="match status" value="1"/>
</dbReference>
<dbReference type="NCBIfam" id="TIGR01549">
    <property type="entry name" value="HAD-SF-IA-v1"/>
    <property type="match status" value="1"/>
</dbReference>
<dbReference type="Gene3D" id="3.40.50.1000">
    <property type="entry name" value="HAD superfamily/HAD-like"/>
    <property type="match status" value="1"/>
</dbReference>
<dbReference type="InterPro" id="IPR050155">
    <property type="entry name" value="HAD-like_hydrolase_sf"/>
</dbReference>
<comment type="caution">
    <text evidence="5">The sequence shown here is derived from an EMBL/GenBank/DDBJ whole genome shotgun (WGS) entry which is preliminary data.</text>
</comment>
<sequence>MTPQSLSSPQCLLFDLDGTLIDTAPDLAKATNALRQHHGLPPLSFETIRAQVSNGGSALVTLALGLSHDHPDHAEARRFLLAAYGKEVAVESRVFSGLERLLERWATPPRRWGIVTNKPRVYTEPLLDALSLSPHVLLCADDLPVKKPSPEPLWEAARRLDIRPEQCWYIGDHVRDMQAAHAAGMTAIAVGYGYIDEGENREAWQADCWFDSPSELVNALIASGE</sequence>
<reference evidence="6" key="1">
    <citation type="journal article" date="2019" name="Int. J. Syst. Evol. Microbiol.">
        <title>The Global Catalogue of Microorganisms (GCM) 10K type strain sequencing project: providing services to taxonomists for standard genome sequencing and annotation.</title>
        <authorList>
            <consortium name="The Broad Institute Genomics Platform"/>
            <consortium name="The Broad Institute Genome Sequencing Center for Infectious Disease"/>
            <person name="Wu L."/>
            <person name="Ma J."/>
        </authorList>
    </citation>
    <scope>NUCLEOTIDE SEQUENCE [LARGE SCALE GENOMIC DNA]</scope>
    <source>
        <strain evidence="6">KCTC 12847</strain>
    </source>
</reference>
<dbReference type="Pfam" id="PF13419">
    <property type="entry name" value="HAD_2"/>
    <property type="match status" value="1"/>
</dbReference>
<dbReference type="EC" id="3.-.-.-" evidence="5"/>
<dbReference type="InterPro" id="IPR041492">
    <property type="entry name" value="HAD_2"/>
</dbReference>
<evidence type="ECO:0000256" key="1">
    <source>
        <dbReference type="ARBA" id="ARBA00022723"/>
    </source>
</evidence>
<dbReference type="InterPro" id="IPR006439">
    <property type="entry name" value="HAD-SF_hydro_IA"/>
</dbReference>
<evidence type="ECO:0000256" key="3">
    <source>
        <dbReference type="ARBA" id="ARBA00022842"/>
    </source>
</evidence>
<dbReference type="RefSeq" id="WP_019017661.1">
    <property type="nucleotide sequence ID" value="NZ_BMXD01000001.1"/>
</dbReference>
<evidence type="ECO:0000313" key="6">
    <source>
        <dbReference type="Proteomes" id="UP001595640"/>
    </source>
</evidence>
<keyword evidence="6" id="KW-1185">Reference proteome</keyword>
<evidence type="ECO:0000256" key="2">
    <source>
        <dbReference type="ARBA" id="ARBA00022801"/>
    </source>
</evidence>
<keyword evidence="1" id="KW-0479">Metal-binding</keyword>
<evidence type="ECO:0000313" key="5">
    <source>
        <dbReference type="EMBL" id="MFC3293393.1"/>
    </source>
</evidence>
<dbReference type="NCBIfam" id="TIGR01509">
    <property type="entry name" value="HAD-SF-IA-v3"/>
    <property type="match status" value="1"/>
</dbReference>
<protein>
    <submittedName>
        <fullName evidence="5">HAD family hydrolase</fullName>
        <ecNumber evidence="5">3.-.-.-</ecNumber>
    </submittedName>
</protein>
<dbReference type="InterPro" id="IPR023198">
    <property type="entry name" value="PGP-like_dom2"/>
</dbReference>
<keyword evidence="4" id="KW-0119">Carbohydrate metabolism</keyword>
<proteinExistence type="predicted"/>
<name>A0ABV7M3C0_9GAMM</name>
<dbReference type="InterPro" id="IPR023214">
    <property type="entry name" value="HAD_sf"/>
</dbReference>